<dbReference type="Gene3D" id="3.40.50.150">
    <property type="entry name" value="Vaccinia Virus protein VP39"/>
    <property type="match status" value="1"/>
</dbReference>
<feature type="domain" description="Methyltransferase" evidence="4">
    <location>
        <begin position="42"/>
        <end position="134"/>
    </location>
</feature>
<keyword evidence="6" id="KW-1185">Reference proteome</keyword>
<accession>A0A931BU62</accession>
<dbReference type="AlphaFoldDB" id="A0A931BU62"/>
<comment type="caution">
    <text evidence="5">The sequence shown here is derived from an EMBL/GenBank/DDBJ whole genome shotgun (WGS) entry which is preliminary data.</text>
</comment>
<proteinExistence type="predicted"/>
<sequence>MSEPTDDGLYRDPDLAQFYDAANTWGVDFDYCMALATDAASVLDLGCGTGELATALAQNRAVTGVDPAAAMLDIARKRPGGHEVTWVQADARSVRLDDRFDLVLLTGHVFQVFLTGKDQKAALSTIAAHLKPNGRFIFDSRNPVLRTWENRNRRNSLHQLDHPQLGRIEAWNEPSFDETTSILTYENGYRVLDTGKVFSASAQIRYTPQDELADMIESAGLVVEKWLGGWEGNPYHPMAEEIIPFGRLA</sequence>
<evidence type="ECO:0000256" key="2">
    <source>
        <dbReference type="ARBA" id="ARBA00022679"/>
    </source>
</evidence>
<dbReference type="Proteomes" id="UP000599312">
    <property type="component" value="Unassembled WGS sequence"/>
</dbReference>
<evidence type="ECO:0000313" key="6">
    <source>
        <dbReference type="Proteomes" id="UP000599312"/>
    </source>
</evidence>
<keyword evidence="2" id="KW-0808">Transferase</keyword>
<organism evidence="5 6">
    <name type="scientific">Microvirga alba</name>
    <dbReference type="NCBI Taxonomy" id="2791025"/>
    <lineage>
        <taxon>Bacteria</taxon>
        <taxon>Pseudomonadati</taxon>
        <taxon>Pseudomonadota</taxon>
        <taxon>Alphaproteobacteria</taxon>
        <taxon>Hyphomicrobiales</taxon>
        <taxon>Methylobacteriaceae</taxon>
        <taxon>Microvirga</taxon>
    </lineage>
</organism>
<evidence type="ECO:0000313" key="5">
    <source>
        <dbReference type="EMBL" id="MBF9232892.1"/>
    </source>
</evidence>
<dbReference type="PANTHER" id="PTHR43464:SF19">
    <property type="entry name" value="UBIQUINONE BIOSYNTHESIS O-METHYLTRANSFERASE, MITOCHONDRIAL"/>
    <property type="match status" value="1"/>
</dbReference>
<keyword evidence="1 5" id="KW-0489">Methyltransferase</keyword>
<dbReference type="Gene3D" id="2.20.130.10">
    <property type="entry name" value="CAC2371-like domains"/>
    <property type="match status" value="1"/>
</dbReference>
<dbReference type="GO" id="GO:0032259">
    <property type="term" value="P:methylation"/>
    <property type="evidence" value="ECO:0007669"/>
    <property type="project" value="UniProtKB-KW"/>
</dbReference>
<gene>
    <name evidence="5" type="ORF">I2H38_05810</name>
</gene>
<keyword evidence="3" id="KW-0949">S-adenosyl-L-methionine</keyword>
<dbReference type="GO" id="GO:0008168">
    <property type="term" value="F:methyltransferase activity"/>
    <property type="evidence" value="ECO:0007669"/>
    <property type="project" value="UniProtKB-KW"/>
</dbReference>
<dbReference type="PANTHER" id="PTHR43464">
    <property type="entry name" value="METHYLTRANSFERASE"/>
    <property type="match status" value="1"/>
</dbReference>
<reference evidence="5" key="1">
    <citation type="submission" date="2020-11" db="EMBL/GenBank/DDBJ databases">
        <authorList>
            <person name="Kim M.K."/>
        </authorList>
    </citation>
    <scope>NUCLEOTIDE SEQUENCE</scope>
    <source>
        <strain evidence="5">BT350</strain>
    </source>
</reference>
<dbReference type="SUPFAM" id="SSF53335">
    <property type="entry name" value="S-adenosyl-L-methionine-dependent methyltransferases"/>
    <property type="match status" value="1"/>
</dbReference>
<evidence type="ECO:0000256" key="3">
    <source>
        <dbReference type="ARBA" id="ARBA00022691"/>
    </source>
</evidence>
<protein>
    <submittedName>
        <fullName evidence="5">Class I SAM-dependent methyltransferase</fullName>
    </submittedName>
</protein>
<evidence type="ECO:0000259" key="4">
    <source>
        <dbReference type="Pfam" id="PF13649"/>
    </source>
</evidence>
<name>A0A931BU62_9HYPH</name>
<dbReference type="EMBL" id="JADQDO010000002">
    <property type="protein sequence ID" value="MBF9232892.1"/>
    <property type="molecule type" value="Genomic_DNA"/>
</dbReference>
<dbReference type="InterPro" id="IPR029063">
    <property type="entry name" value="SAM-dependent_MTases_sf"/>
</dbReference>
<dbReference type="RefSeq" id="WP_196270878.1">
    <property type="nucleotide sequence ID" value="NZ_JADQDO010000002.1"/>
</dbReference>
<dbReference type="InterPro" id="IPR041698">
    <property type="entry name" value="Methyltransf_25"/>
</dbReference>
<dbReference type="Pfam" id="PF13649">
    <property type="entry name" value="Methyltransf_25"/>
    <property type="match status" value="1"/>
</dbReference>
<dbReference type="CDD" id="cd02440">
    <property type="entry name" value="AdoMet_MTases"/>
    <property type="match status" value="1"/>
</dbReference>
<evidence type="ECO:0000256" key="1">
    <source>
        <dbReference type="ARBA" id="ARBA00022603"/>
    </source>
</evidence>